<keyword evidence="1" id="KW-0430">Lectin</keyword>
<feature type="compositionally biased region" description="Low complexity" evidence="3">
    <location>
        <begin position="769"/>
        <end position="816"/>
    </location>
</feature>
<evidence type="ECO:0000256" key="4">
    <source>
        <dbReference type="SAM" id="SignalP"/>
    </source>
</evidence>
<dbReference type="CDD" id="cd00037">
    <property type="entry name" value="CLECT"/>
    <property type="match status" value="4"/>
</dbReference>
<dbReference type="InterPro" id="IPR001304">
    <property type="entry name" value="C-type_lectin-like"/>
</dbReference>
<feature type="signal peptide" evidence="4">
    <location>
        <begin position="1"/>
        <end position="26"/>
    </location>
</feature>
<name>A0A914BLL3_PATMI</name>
<dbReference type="PANTHER" id="PTHR22799">
    <property type="entry name" value="TETRANECTIN-RELATED"/>
    <property type="match status" value="1"/>
</dbReference>
<feature type="domain" description="C-type lectin" evidence="5">
    <location>
        <begin position="238"/>
        <end position="358"/>
    </location>
</feature>
<evidence type="ECO:0000256" key="3">
    <source>
        <dbReference type="SAM" id="MobiDB-lite"/>
    </source>
</evidence>
<keyword evidence="4" id="KW-0732">Signal</keyword>
<dbReference type="Pfam" id="PF00059">
    <property type="entry name" value="Lectin_C"/>
    <property type="match status" value="4"/>
</dbReference>
<dbReference type="GO" id="GO:0005615">
    <property type="term" value="C:extracellular space"/>
    <property type="evidence" value="ECO:0007669"/>
    <property type="project" value="TreeGrafter"/>
</dbReference>
<evidence type="ECO:0000256" key="2">
    <source>
        <dbReference type="ARBA" id="ARBA00023157"/>
    </source>
</evidence>
<dbReference type="Gene3D" id="3.10.100.10">
    <property type="entry name" value="Mannose-Binding Protein A, subunit A"/>
    <property type="match status" value="4"/>
</dbReference>
<dbReference type="GeneID" id="119744487"/>
<dbReference type="AlphaFoldDB" id="A0A914BLL3"/>
<feature type="compositionally biased region" description="Polar residues" evidence="3">
    <location>
        <begin position="735"/>
        <end position="744"/>
    </location>
</feature>
<organism evidence="6 7">
    <name type="scientific">Patiria miniata</name>
    <name type="common">Bat star</name>
    <name type="synonym">Asterina miniata</name>
    <dbReference type="NCBI Taxonomy" id="46514"/>
    <lineage>
        <taxon>Eukaryota</taxon>
        <taxon>Metazoa</taxon>
        <taxon>Echinodermata</taxon>
        <taxon>Eleutherozoa</taxon>
        <taxon>Asterozoa</taxon>
        <taxon>Asteroidea</taxon>
        <taxon>Valvatacea</taxon>
        <taxon>Valvatida</taxon>
        <taxon>Asterinidae</taxon>
        <taxon>Patiria</taxon>
    </lineage>
</organism>
<dbReference type="Proteomes" id="UP000887568">
    <property type="component" value="Unplaced"/>
</dbReference>
<reference evidence="6" key="1">
    <citation type="submission" date="2022-11" db="UniProtKB">
        <authorList>
            <consortium name="EnsemblMetazoa"/>
        </authorList>
    </citation>
    <scope>IDENTIFICATION</scope>
</reference>
<dbReference type="InterPro" id="IPR051663">
    <property type="entry name" value="CLec_Tetranectin-domain"/>
</dbReference>
<feature type="domain" description="C-type lectin" evidence="5">
    <location>
        <begin position="67"/>
        <end position="199"/>
    </location>
</feature>
<accession>A0A914BLL3</accession>
<keyword evidence="7" id="KW-1185">Reference proteome</keyword>
<evidence type="ECO:0000313" key="6">
    <source>
        <dbReference type="EnsemblMetazoa" id="XP_038076352.1"/>
    </source>
</evidence>
<feature type="compositionally biased region" description="Low complexity" evidence="3">
    <location>
        <begin position="745"/>
        <end position="760"/>
    </location>
</feature>
<dbReference type="InterPro" id="IPR018378">
    <property type="entry name" value="C-type_lectin_CS"/>
</dbReference>
<feature type="domain" description="C-type lectin" evidence="5">
    <location>
        <begin position="555"/>
        <end position="680"/>
    </location>
</feature>
<proteinExistence type="predicted"/>
<dbReference type="OMA" id="YWIGQND"/>
<evidence type="ECO:0000313" key="7">
    <source>
        <dbReference type="Proteomes" id="UP000887568"/>
    </source>
</evidence>
<keyword evidence="2" id="KW-1015">Disulfide bond</keyword>
<dbReference type="SUPFAM" id="SSF56436">
    <property type="entry name" value="C-type lectin-like"/>
    <property type="match status" value="4"/>
</dbReference>
<dbReference type="InterPro" id="IPR016186">
    <property type="entry name" value="C-type_lectin-like/link_sf"/>
</dbReference>
<dbReference type="PROSITE" id="PS00615">
    <property type="entry name" value="C_TYPE_LECTIN_1"/>
    <property type="match status" value="1"/>
</dbReference>
<feature type="domain" description="C-type lectin" evidence="5">
    <location>
        <begin position="403"/>
        <end position="525"/>
    </location>
</feature>
<feature type="region of interest" description="Disordered" evidence="3">
    <location>
        <begin position="689"/>
        <end position="824"/>
    </location>
</feature>
<dbReference type="PANTHER" id="PTHR22799:SF6">
    <property type="entry name" value="C-TYPE LECTIN DOMAIN FAMILY 4 MEMBER M-LIKE"/>
    <property type="match status" value="1"/>
</dbReference>
<evidence type="ECO:0000256" key="1">
    <source>
        <dbReference type="ARBA" id="ARBA00022734"/>
    </source>
</evidence>
<dbReference type="SMART" id="SM00034">
    <property type="entry name" value="CLECT"/>
    <property type="match status" value="4"/>
</dbReference>
<feature type="compositionally biased region" description="Low complexity" evidence="3">
    <location>
        <begin position="691"/>
        <end position="734"/>
    </location>
</feature>
<dbReference type="InterPro" id="IPR016187">
    <property type="entry name" value="CTDL_fold"/>
</dbReference>
<protein>
    <recommendedName>
        <fullName evidence="5">C-type lectin domain-containing protein</fullName>
    </recommendedName>
</protein>
<dbReference type="EnsemblMetazoa" id="XM_038220424.1">
    <property type="protein sequence ID" value="XP_038076352.1"/>
    <property type="gene ID" value="LOC119744487"/>
</dbReference>
<dbReference type="PROSITE" id="PS50041">
    <property type="entry name" value="C_TYPE_LECTIN_2"/>
    <property type="match status" value="4"/>
</dbReference>
<evidence type="ECO:0000259" key="5">
    <source>
        <dbReference type="PROSITE" id="PS50041"/>
    </source>
</evidence>
<sequence>MAFVWRECFRWAPLVFLLIVTPGALAQDSDADQMPGFLEIGPATIAPASTISCEDIHGDSFGNQTAKPGVCYLVADVKGDFHDARAYCQALNDSLGWDVADIEDVVENMLIQDALTTLKENGSLSSATTFWVGQNDLETENTWAYLNDSSNACNRSVYLNWRYEQPNGGRRQNCIAYFYNENGNFQDRKCDDDYYYLCKVKVTSDTVPSCPDFVEDISTEASDACLDIWPVAFSNPAVPGVCYAHESYQQFYFEDALNFCKSLPGGSWSVVDIEDAEENLFLEAWNRDNFPKNNGYWIGQNDREQEADWRYTSSGQCPVYLNWRNDQPNGGREQNCMVMFKTDDGAFQDKACNERRYYSLCKLKKDPGPTPNPEFINCNGSTLPSEVAECTSLKSGAFGSVDNPGYCYYMSGNQMTWEQAVQSCQALGWELIDIENALENEILAARFRDFWPTKRYYWVGQNDRATEGVWQYSSNSTPVAFAGVYLNWEDGQPNDVDHTQNCIMMDKTGQWEDKSCTSYYYVTCKKRVGQIPTTTAAWTDPCPKYQESAFGDEANPGVCYILTNEKNTWEEAQKVCDGFGSGWQVPDIEDDADLLALVTMNSRSFRSNDGYWIGLNDAATEGTWVYLDTSIPGPAYERWDSSGNNQPDGGVSENCAVFQESRDGKFKDVPCGSESFFVACKNRNAYDVSSTVTTHEPTTDATTTQSQTTEGATTQSQTTMGATTQSQTTEGLTTPPSIGTTQLPTTVATTRQQTTESATTGQPIDTTEQPTTKVTTRQQTTEGATTEQPSDTTEQPTTEATTPQQTTEGATTEQPTDSSPITGSGRFVFKSADATCSSATALHTSSARDRFHCARKCLIQGNCRSFSFAASGEEDACELCSEVLDADNLQRKIGSVYYFESK</sequence>
<feature type="chain" id="PRO_5037272141" description="C-type lectin domain-containing protein" evidence="4">
    <location>
        <begin position="27"/>
        <end position="902"/>
    </location>
</feature>
<dbReference type="GO" id="GO:0030246">
    <property type="term" value="F:carbohydrate binding"/>
    <property type="evidence" value="ECO:0007669"/>
    <property type="project" value="UniProtKB-KW"/>
</dbReference>
<dbReference type="RefSeq" id="XP_038076352.1">
    <property type="nucleotide sequence ID" value="XM_038220424.1"/>
</dbReference>
<dbReference type="OrthoDB" id="538816at2759"/>